<protein>
    <submittedName>
        <fullName evidence="2">Uncharacterized protein</fullName>
    </submittedName>
</protein>
<reference evidence="2 3" key="1">
    <citation type="journal article" date="2020" name="ISME J.">
        <title>Comparative genomics reveals insights into cyanobacterial evolution and habitat adaptation.</title>
        <authorList>
            <person name="Chen M.Y."/>
            <person name="Teng W.K."/>
            <person name="Zhao L."/>
            <person name="Hu C.X."/>
            <person name="Zhou Y.K."/>
            <person name="Han B.P."/>
            <person name="Song L.R."/>
            <person name="Shu W.S."/>
        </authorList>
    </citation>
    <scope>NUCLEOTIDE SEQUENCE [LARGE SCALE GENOMIC DNA]</scope>
    <source>
        <strain evidence="2 3">FACHB-248</strain>
    </source>
</reference>
<dbReference type="EMBL" id="JACJTA010000021">
    <property type="protein sequence ID" value="MBD2605304.1"/>
    <property type="molecule type" value="Genomic_DNA"/>
</dbReference>
<dbReference type="RefSeq" id="WP_029636931.1">
    <property type="nucleotide sequence ID" value="NZ_JACJTA010000021.1"/>
</dbReference>
<gene>
    <name evidence="2" type="ORF">H6G81_12340</name>
</gene>
<accession>A0ABR8GQI9</accession>
<evidence type="ECO:0000313" key="3">
    <source>
        <dbReference type="Proteomes" id="UP000660380"/>
    </source>
</evidence>
<feature type="transmembrane region" description="Helical" evidence="1">
    <location>
        <begin position="100"/>
        <end position="117"/>
    </location>
</feature>
<keyword evidence="3" id="KW-1185">Reference proteome</keyword>
<organism evidence="2 3">
    <name type="scientific">Scytonema hofmannii FACHB-248</name>
    <dbReference type="NCBI Taxonomy" id="1842502"/>
    <lineage>
        <taxon>Bacteria</taxon>
        <taxon>Bacillati</taxon>
        <taxon>Cyanobacteriota</taxon>
        <taxon>Cyanophyceae</taxon>
        <taxon>Nostocales</taxon>
        <taxon>Scytonemataceae</taxon>
        <taxon>Scytonema</taxon>
    </lineage>
</organism>
<dbReference type="InterPro" id="IPR011990">
    <property type="entry name" value="TPR-like_helical_dom_sf"/>
</dbReference>
<dbReference type="SUPFAM" id="SSF48452">
    <property type="entry name" value="TPR-like"/>
    <property type="match status" value="1"/>
</dbReference>
<keyword evidence="1" id="KW-0812">Transmembrane</keyword>
<name>A0ABR8GQI9_9CYAN</name>
<keyword evidence="1" id="KW-0472">Membrane</keyword>
<proteinExistence type="predicted"/>
<sequence>MQDNPQQALEYLHQAQNLYIQIGDIYSQSRNLLFIADVELKMGESNAAIISLNEAATLAAEINYTPFQEYAQARIAQINTPSSPSVGIKDRFINFTQKRWVQFTFCFLVGLIAFLLWRR</sequence>
<dbReference type="Proteomes" id="UP000660380">
    <property type="component" value="Unassembled WGS sequence"/>
</dbReference>
<keyword evidence="1" id="KW-1133">Transmembrane helix</keyword>
<comment type="caution">
    <text evidence="2">The sequence shown here is derived from an EMBL/GenBank/DDBJ whole genome shotgun (WGS) entry which is preliminary data.</text>
</comment>
<evidence type="ECO:0000313" key="2">
    <source>
        <dbReference type="EMBL" id="MBD2605304.1"/>
    </source>
</evidence>
<dbReference type="Gene3D" id="1.25.40.10">
    <property type="entry name" value="Tetratricopeptide repeat domain"/>
    <property type="match status" value="1"/>
</dbReference>
<evidence type="ECO:0000256" key="1">
    <source>
        <dbReference type="SAM" id="Phobius"/>
    </source>
</evidence>